<dbReference type="PROSITE" id="PS51192">
    <property type="entry name" value="HELICASE_ATP_BIND_1"/>
    <property type="match status" value="1"/>
</dbReference>
<dbReference type="PANTHER" id="PTHR30580:SF0">
    <property type="entry name" value="PRIMOSOMAL PROTEIN N"/>
    <property type="match status" value="1"/>
</dbReference>
<dbReference type="InterPro" id="IPR001650">
    <property type="entry name" value="Helicase_C-like"/>
</dbReference>
<comment type="cofactor">
    <cofactor evidence="11">
        <name>Zn(2+)</name>
        <dbReference type="ChEBI" id="CHEBI:29105"/>
    </cofactor>
    <text evidence="11">Binds 2 zinc ions per subunit.</text>
</comment>
<keyword evidence="8 11" id="KW-0067">ATP-binding</keyword>
<evidence type="ECO:0000256" key="6">
    <source>
        <dbReference type="ARBA" id="ARBA00022806"/>
    </source>
</evidence>
<keyword evidence="10 11" id="KW-0413">Isomerase</keyword>
<keyword evidence="1 11" id="KW-0639">Primosome</keyword>
<evidence type="ECO:0000256" key="3">
    <source>
        <dbReference type="ARBA" id="ARBA00022723"/>
    </source>
</evidence>
<keyword evidence="2 11" id="KW-0235">DNA replication</keyword>
<evidence type="ECO:0000256" key="10">
    <source>
        <dbReference type="ARBA" id="ARBA00023235"/>
    </source>
</evidence>
<dbReference type="Pfam" id="PF18074">
    <property type="entry name" value="PriA_C"/>
    <property type="match status" value="1"/>
</dbReference>
<gene>
    <name evidence="11 14" type="primary">priA</name>
    <name evidence="14" type="ORF">DYH56_01530</name>
</gene>
<feature type="binding site" evidence="11">
    <location>
        <position position="432"/>
    </location>
    <ligand>
        <name>Zn(2+)</name>
        <dbReference type="ChEBI" id="CHEBI:29105"/>
        <label>2</label>
    </ligand>
</feature>
<feature type="domain" description="Helicase C-terminal" evidence="13">
    <location>
        <begin position="455"/>
        <end position="608"/>
    </location>
</feature>
<comment type="catalytic activity">
    <reaction evidence="11">
        <text>ATP + H2O = ADP + phosphate + H(+)</text>
        <dbReference type="Rhea" id="RHEA:13065"/>
        <dbReference type="ChEBI" id="CHEBI:15377"/>
        <dbReference type="ChEBI" id="CHEBI:15378"/>
        <dbReference type="ChEBI" id="CHEBI:30616"/>
        <dbReference type="ChEBI" id="CHEBI:43474"/>
        <dbReference type="ChEBI" id="CHEBI:456216"/>
        <dbReference type="EC" id="5.6.2.4"/>
    </reaction>
</comment>
<keyword evidence="15" id="KW-1185">Reference proteome</keyword>
<dbReference type="Pfam" id="PF17764">
    <property type="entry name" value="PriA_3primeBD"/>
    <property type="match status" value="1"/>
</dbReference>
<evidence type="ECO:0000256" key="1">
    <source>
        <dbReference type="ARBA" id="ARBA00022515"/>
    </source>
</evidence>
<dbReference type="Pfam" id="PF00270">
    <property type="entry name" value="DEAD"/>
    <property type="match status" value="1"/>
</dbReference>
<feature type="binding site" evidence="11">
    <location>
        <position position="463"/>
    </location>
    <ligand>
        <name>Zn(2+)</name>
        <dbReference type="ChEBI" id="CHEBI:29105"/>
        <label>1</label>
    </ligand>
</feature>
<feature type="domain" description="Helicase ATP-binding" evidence="12">
    <location>
        <begin position="197"/>
        <end position="362"/>
    </location>
</feature>
<dbReference type="EC" id="5.6.2.4" evidence="11"/>
<evidence type="ECO:0000256" key="11">
    <source>
        <dbReference type="HAMAP-Rule" id="MF_00983"/>
    </source>
</evidence>
<evidence type="ECO:0000256" key="8">
    <source>
        <dbReference type="ARBA" id="ARBA00022840"/>
    </source>
</evidence>
<sequence>MNYVLYVEGVENGFYTYWDRDKKYKVGDHVWINFRRTKKVGVILYEDKSIGHEFKISEILGQVDEQVSYSVELIDLFLWIKNYYLCNFGDIIGVSRPKDIKISYSKRIIFNKSIIPMDENEREFIDYITKKQTAAKTTMVQKFGKKLLDKFIKSQVVLENNTIKENKYLKNEENSIKYRYTRKKSHLTAEQAEVKNKILEGTKRYYLLKGITGSGKTEVYIELVKDALEREGGAIFLVPEISLTPQMVDRFKREFDEIAILHSRLTAKERAGEWKDIYSGKKRVVLGVRSAIFAPVKDLKYIIIDEEHEGTYKQDSNPRYNAKYVAIKRAEIEGAKVLLGSATPSIESYYHAAQGVFQLLELKKRYGKAIEPDMKLVDMKGEKNDFFSEDLIDHMAGRLRKDEQIMLLLNRKGYSTFVQCHECGHIETCPHCSISLSYYKKDGLYKCNYCEYTKRYSNTCSNCKEKSLKFSGKGTERVESELNELFDLPILRVDSETTKTRDSHNRIYSDFLNKKYKIMVGTQMISKGFHFPEVTLVGIINSDSILNFPDFRAGEKTFQLVSQAAGRAGRAEKKGEVIVQTYQPDNYVIQKIISNDYEGFYEEEIENRRILSYPPFSRIINIIISSKEEKGLEEYTGEFYKEIKKDTLEMYGPMAPPIYKMGGNYRCQIFIKGSRHEINRLKGKIAETVLKFKNNKYRIIVDVDPINLM</sequence>
<organism evidence="14 15">
    <name type="scientific">Psychrilyobacter piezotolerans</name>
    <dbReference type="NCBI Taxonomy" id="2293438"/>
    <lineage>
        <taxon>Bacteria</taxon>
        <taxon>Fusobacteriati</taxon>
        <taxon>Fusobacteriota</taxon>
        <taxon>Fusobacteriia</taxon>
        <taxon>Fusobacteriales</taxon>
        <taxon>Fusobacteriaceae</taxon>
        <taxon>Psychrilyobacter</taxon>
    </lineage>
</organism>
<evidence type="ECO:0000256" key="5">
    <source>
        <dbReference type="ARBA" id="ARBA00022801"/>
    </source>
</evidence>
<dbReference type="InterPro" id="IPR014001">
    <property type="entry name" value="Helicase_ATP-bd"/>
</dbReference>
<comment type="catalytic activity">
    <reaction evidence="11">
        <text>Couples ATP hydrolysis with the unwinding of duplex DNA by translocating in the 3'-5' direction.</text>
        <dbReference type="EC" id="5.6.2.4"/>
    </reaction>
</comment>
<dbReference type="InterPro" id="IPR040498">
    <property type="entry name" value="PriA_CRR"/>
</dbReference>
<comment type="subunit">
    <text evidence="11">Component of the replication restart primosome.</text>
</comment>
<protein>
    <recommendedName>
        <fullName evidence="11">Replication restart protein PriA</fullName>
    </recommendedName>
    <alternativeName>
        <fullName evidence="11">ATP-dependent DNA helicase PriA</fullName>
        <ecNumber evidence="11">5.6.2.4</ecNumber>
    </alternativeName>
    <alternativeName>
        <fullName evidence="11">DNA 3'-5' helicase PriA</fullName>
    </alternativeName>
</protein>
<feature type="binding site" evidence="11">
    <location>
        <position position="423"/>
    </location>
    <ligand>
        <name>Zn(2+)</name>
        <dbReference type="ChEBI" id="CHEBI:29105"/>
        <label>1</label>
    </ligand>
</feature>
<feature type="binding site" evidence="11">
    <location>
        <position position="447"/>
    </location>
    <ligand>
        <name>Zn(2+)</name>
        <dbReference type="ChEBI" id="CHEBI:29105"/>
        <label>2</label>
    </ligand>
</feature>
<accession>A0ABX9KKI3</accession>
<dbReference type="SMART" id="SM00487">
    <property type="entry name" value="DEXDc"/>
    <property type="match status" value="1"/>
</dbReference>
<feature type="binding site" evidence="11">
    <location>
        <position position="450"/>
    </location>
    <ligand>
        <name>Zn(2+)</name>
        <dbReference type="ChEBI" id="CHEBI:29105"/>
        <label>2</label>
    </ligand>
</feature>
<keyword evidence="9 11" id="KW-0238">DNA-binding</keyword>
<dbReference type="InterPro" id="IPR005259">
    <property type="entry name" value="PriA"/>
</dbReference>
<dbReference type="PANTHER" id="PTHR30580">
    <property type="entry name" value="PRIMOSOMAL PROTEIN N"/>
    <property type="match status" value="1"/>
</dbReference>
<evidence type="ECO:0000259" key="12">
    <source>
        <dbReference type="PROSITE" id="PS51192"/>
    </source>
</evidence>
<evidence type="ECO:0000256" key="2">
    <source>
        <dbReference type="ARBA" id="ARBA00022705"/>
    </source>
</evidence>
<comment type="caution">
    <text evidence="14">The sequence shown here is derived from an EMBL/GenBank/DDBJ whole genome shotgun (WGS) entry which is preliminary data.</text>
</comment>
<keyword evidence="7 11" id="KW-0862">Zinc</keyword>
<dbReference type="PROSITE" id="PS51194">
    <property type="entry name" value="HELICASE_CTER"/>
    <property type="match status" value="1"/>
</dbReference>
<feature type="binding site" evidence="11">
    <location>
        <position position="429"/>
    </location>
    <ligand>
        <name>Zn(2+)</name>
        <dbReference type="ChEBI" id="CHEBI:29105"/>
        <label>2</label>
    </ligand>
</feature>
<dbReference type="Gene3D" id="3.40.1440.60">
    <property type="entry name" value="PriA, 3(prime) DNA-binding domain"/>
    <property type="match status" value="1"/>
</dbReference>
<evidence type="ECO:0000256" key="4">
    <source>
        <dbReference type="ARBA" id="ARBA00022741"/>
    </source>
</evidence>
<name>A0ABX9KKI3_9FUSO</name>
<dbReference type="CDD" id="cd17929">
    <property type="entry name" value="DEXHc_priA"/>
    <property type="match status" value="1"/>
</dbReference>
<proteinExistence type="inferred from homology"/>
<comment type="function">
    <text evidence="11">Initiates the restart of stalled replication forks, which reloads the replicative helicase on sites other than the origin of replication. Recognizes and binds to abandoned replication forks and remodels them to uncover a helicase loading site. Promotes assembly of the primosome at these replication forks.</text>
</comment>
<keyword evidence="3 11" id="KW-0479">Metal-binding</keyword>
<dbReference type="InterPro" id="IPR011545">
    <property type="entry name" value="DEAD/DEAH_box_helicase_dom"/>
</dbReference>
<dbReference type="Gene3D" id="3.40.50.300">
    <property type="entry name" value="P-loop containing nucleotide triphosphate hydrolases"/>
    <property type="match status" value="2"/>
</dbReference>
<comment type="similarity">
    <text evidence="11">Belongs to the helicase family. PriA subfamily.</text>
</comment>
<feature type="binding site" evidence="11">
    <location>
        <position position="460"/>
    </location>
    <ligand>
        <name>Zn(2+)</name>
        <dbReference type="ChEBI" id="CHEBI:29105"/>
        <label>1</label>
    </ligand>
</feature>
<evidence type="ECO:0000256" key="7">
    <source>
        <dbReference type="ARBA" id="ARBA00022833"/>
    </source>
</evidence>
<dbReference type="EMBL" id="QUAJ01000002">
    <property type="protein sequence ID" value="REI42857.1"/>
    <property type="molecule type" value="Genomic_DNA"/>
</dbReference>
<dbReference type="NCBIfam" id="TIGR00595">
    <property type="entry name" value="priA"/>
    <property type="match status" value="1"/>
</dbReference>
<dbReference type="CDD" id="cd18804">
    <property type="entry name" value="SF2_C_priA"/>
    <property type="match status" value="1"/>
</dbReference>
<evidence type="ECO:0000313" key="14">
    <source>
        <dbReference type="EMBL" id="REI42857.1"/>
    </source>
</evidence>
<evidence type="ECO:0000256" key="9">
    <source>
        <dbReference type="ARBA" id="ARBA00023125"/>
    </source>
</evidence>
<keyword evidence="5 11" id="KW-0378">Hydrolase</keyword>
<evidence type="ECO:0000313" key="15">
    <source>
        <dbReference type="Proteomes" id="UP000263486"/>
    </source>
</evidence>
<dbReference type="HAMAP" id="MF_00983">
    <property type="entry name" value="PriA"/>
    <property type="match status" value="1"/>
</dbReference>
<dbReference type="Pfam" id="PF18319">
    <property type="entry name" value="Zn_ribbon_PriA"/>
    <property type="match status" value="1"/>
</dbReference>
<feature type="binding site" evidence="11">
    <location>
        <position position="420"/>
    </location>
    <ligand>
        <name>Zn(2+)</name>
        <dbReference type="ChEBI" id="CHEBI:29105"/>
        <label>1</label>
    </ligand>
</feature>
<keyword evidence="6 11" id="KW-0347">Helicase</keyword>
<keyword evidence="4 11" id="KW-0547">Nucleotide-binding</keyword>
<dbReference type="InterPro" id="IPR041222">
    <property type="entry name" value="PriA_3primeBD"/>
</dbReference>
<reference evidence="14 15" key="1">
    <citation type="submission" date="2018-08" db="EMBL/GenBank/DDBJ databases">
        <title>Draft genome sequence of Psychrilyobacter sp. strain SD5 isolated from Black Sea water.</title>
        <authorList>
            <person name="Yadav S."/>
            <person name="Villanueva L."/>
            <person name="Damste J.S.S."/>
        </authorList>
    </citation>
    <scope>NUCLEOTIDE SEQUENCE [LARGE SCALE GENOMIC DNA]</scope>
    <source>
        <strain evidence="14 15">SD5</strain>
    </source>
</reference>
<dbReference type="InterPro" id="IPR027417">
    <property type="entry name" value="P-loop_NTPase"/>
</dbReference>
<dbReference type="SUPFAM" id="SSF52540">
    <property type="entry name" value="P-loop containing nucleoside triphosphate hydrolases"/>
    <property type="match status" value="2"/>
</dbReference>
<evidence type="ECO:0000259" key="13">
    <source>
        <dbReference type="PROSITE" id="PS51194"/>
    </source>
</evidence>
<dbReference type="Pfam" id="PF00271">
    <property type="entry name" value="Helicase_C"/>
    <property type="match status" value="1"/>
</dbReference>
<dbReference type="RefSeq" id="WP_114641089.1">
    <property type="nucleotide sequence ID" value="NZ_JAACIO010000002.1"/>
</dbReference>
<dbReference type="Proteomes" id="UP000263486">
    <property type="component" value="Unassembled WGS sequence"/>
</dbReference>
<dbReference type="InterPro" id="IPR041236">
    <property type="entry name" value="PriA_C"/>
</dbReference>
<dbReference type="InterPro" id="IPR042115">
    <property type="entry name" value="PriA_3primeBD_sf"/>
</dbReference>
<dbReference type="SMART" id="SM00490">
    <property type="entry name" value="HELICc"/>
    <property type="match status" value="1"/>
</dbReference>